<evidence type="ECO:0000256" key="1">
    <source>
        <dbReference type="ARBA" id="ARBA00023125"/>
    </source>
</evidence>
<dbReference type="GO" id="GO:0003677">
    <property type="term" value="F:DNA binding"/>
    <property type="evidence" value="ECO:0007669"/>
    <property type="project" value="UniProtKB-KW"/>
</dbReference>
<dbReference type="Gene3D" id="1.10.150.130">
    <property type="match status" value="1"/>
</dbReference>
<comment type="caution">
    <text evidence="2">The sequence shown here is derived from an EMBL/GenBank/DDBJ whole genome shotgun (WGS) entry which is preliminary data.</text>
</comment>
<reference evidence="2" key="1">
    <citation type="submission" date="2021-03" db="EMBL/GenBank/DDBJ databases">
        <authorList>
            <person name="Bekaert M."/>
        </authorList>
    </citation>
    <scope>NUCLEOTIDE SEQUENCE</scope>
</reference>
<evidence type="ECO:0000313" key="3">
    <source>
        <dbReference type="Proteomes" id="UP000683360"/>
    </source>
</evidence>
<name>A0A8S3RDE3_MYTED</name>
<dbReference type="InterPro" id="IPR010998">
    <property type="entry name" value="Integrase_recombinase_N"/>
</dbReference>
<keyword evidence="3" id="KW-1185">Reference proteome</keyword>
<organism evidence="2 3">
    <name type="scientific">Mytilus edulis</name>
    <name type="common">Blue mussel</name>
    <dbReference type="NCBI Taxonomy" id="6550"/>
    <lineage>
        <taxon>Eukaryota</taxon>
        <taxon>Metazoa</taxon>
        <taxon>Spiralia</taxon>
        <taxon>Lophotrochozoa</taxon>
        <taxon>Mollusca</taxon>
        <taxon>Bivalvia</taxon>
        <taxon>Autobranchia</taxon>
        <taxon>Pteriomorphia</taxon>
        <taxon>Mytilida</taxon>
        <taxon>Mytiloidea</taxon>
        <taxon>Mytilidae</taxon>
        <taxon>Mytilinae</taxon>
        <taxon>Mytilus</taxon>
    </lineage>
</organism>
<dbReference type="SUPFAM" id="SSF47823">
    <property type="entry name" value="lambda integrase-like, N-terminal domain"/>
    <property type="match status" value="1"/>
</dbReference>
<protein>
    <submittedName>
        <fullName evidence="2">Uncharacterized protein</fullName>
    </submittedName>
</protein>
<keyword evidence="1" id="KW-0238">DNA-binding</keyword>
<dbReference type="AlphaFoldDB" id="A0A8S3RDE3"/>
<gene>
    <name evidence="2" type="ORF">MEDL_21627</name>
</gene>
<dbReference type="Proteomes" id="UP000683360">
    <property type="component" value="Unassembled WGS sequence"/>
</dbReference>
<accession>A0A8S3RDE3</accession>
<evidence type="ECO:0000313" key="2">
    <source>
        <dbReference type="EMBL" id="CAG2207358.1"/>
    </source>
</evidence>
<dbReference type="EMBL" id="CAJPWZ010001076">
    <property type="protein sequence ID" value="CAG2207358.1"/>
    <property type="molecule type" value="Genomic_DNA"/>
</dbReference>
<sequence length="242" mass="27239">MIMDRTGHRSEKAVRTYKRPADSMLKDVSNILNPSNKQIKLEDPKPLTDTRAILPEEVNIENTENAFNVSKPEGKYRGLPSTLIVPCWPSASYWPMLCPNGGDFTDQVIAYVELPSGKEFYTPGKSKKAIFGNTDLTFKMLALRLDFRAYESEINFLPPALHTNVDVLVDLLSESKADSTVKTYHAGFIRWKKWAVHNGISRCDILPAKSLHVALYLSSIVQNSHTASPVISAFYSIQWHII</sequence>
<dbReference type="OrthoDB" id="10066651at2759"/>
<proteinExistence type="predicted"/>